<evidence type="ECO:0000256" key="1">
    <source>
        <dbReference type="SAM" id="MobiDB-lite"/>
    </source>
</evidence>
<dbReference type="EMBL" id="JABCKI010005738">
    <property type="protein sequence ID" value="KAG5638921.1"/>
    <property type="molecule type" value="Genomic_DNA"/>
</dbReference>
<keyword evidence="4" id="KW-1185">Reference proteome</keyword>
<comment type="caution">
    <text evidence="3">The sequence shown here is derived from an EMBL/GenBank/DDBJ whole genome shotgun (WGS) entry which is preliminary data.</text>
</comment>
<dbReference type="PROSITE" id="PS51257">
    <property type="entry name" value="PROKAR_LIPOPROTEIN"/>
    <property type="match status" value="1"/>
</dbReference>
<reference evidence="3" key="1">
    <citation type="submission" date="2021-02" db="EMBL/GenBank/DDBJ databases">
        <authorList>
            <person name="Nieuwenhuis M."/>
            <person name="Van De Peppel L.J.J."/>
        </authorList>
    </citation>
    <scope>NUCLEOTIDE SEQUENCE</scope>
    <source>
        <strain evidence="3">D49</strain>
    </source>
</reference>
<keyword evidence="2" id="KW-0732">Signal</keyword>
<evidence type="ECO:0000313" key="3">
    <source>
        <dbReference type="EMBL" id="KAG5638921.1"/>
    </source>
</evidence>
<dbReference type="Proteomes" id="UP000717328">
    <property type="component" value="Unassembled WGS sequence"/>
</dbReference>
<evidence type="ECO:0000256" key="2">
    <source>
        <dbReference type="SAM" id="SignalP"/>
    </source>
</evidence>
<sequence length="548" mass="53772">MARFSTLFVALTLAACQFGVQAAPLSSRAIDKNFVQCNLARIKTVAGLASTNNAMKQIAAADAATTAALTAAQASLKDAQAGVNTIARALVSGQAPPTASRDQVLKGLNAAQTALDGITAQDAAVVNTKNKLKQTIAAGQQVVDTCGGEGAKGTALPAVTATATEVSSSAAAGTATASGTGSEVLETATATGASSVVLSGDATATGTGTATATGTDAATATGTDAATVTGTDVATATGTDAATATGTDASTATGTDAATATGTDAATATGTDAVTATGTDAATVTPAPTGGQASATEVRHSQNIFFQSPNNIFYPNLSIDCHRDCVSINLKSDFCSDRLTCTPSTVNGAGQRGGRNGRNGRNRGNTSSAASASSTAADATATGTATGTAEAPAATDAAGEGDAELPEDEEEVFAAVTRSRFVRKFLFAFVDEWVADSYTVQKSANSVTSVATLLVCKPDAAAVTAVKAAQDGVKSAKDGVSTIAKALLTGQNAPAASRDQVGTGLEAAKTALASIKSTDAAVTAAVADAQAKVEKTLTAGKTVVSECK</sequence>
<dbReference type="AlphaFoldDB" id="A0A9P7K5E6"/>
<dbReference type="OrthoDB" id="3178264at2759"/>
<protein>
    <submittedName>
        <fullName evidence="3">Uncharacterized protein</fullName>
    </submittedName>
</protein>
<reference evidence="3" key="2">
    <citation type="submission" date="2021-10" db="EMBL/GenBank/DDBJ databases">
        <title>Phylogenomics reveals ancestral predisposition of the termite-cultivated fungus Termitomyces towards a domesticated lifestyle.</title>
        <authorList>
            <person name="Auxier B."/>
            <person name="Grum-Grzhimaylo A."/>
            <person name="Cardenas M.E."/>
            <person name="Lodge J.D."/>
            <person name="Laessoe T."/>
            <person name="Pedersen O."/>
            <person name="Smith M.E."/>
            <person name="Kuyper T.W."/>
            <person name="Franco-Molano E.A."/>
            <person name="Baroni T.J."/>
            <person name="Aanen D.K."/>
        </authorList>
    </citation>
    <scope>NUCLEOTIDE SEQUENCE</scope>
    <source>
        <strain evidence="3">D49</strain>
    </source>
</reference>
<feature type="compositionally biased region" description="Acidic residues" evidence="1">
    <location>
        <begin position="399"/>
        <end position="410"/>
    </location>
</feature>
<feature type="chain" id="PRO_5040482428" evidence="2">
    <location>
        <begin position="23"/>
        <end position="548"/>
    </location>
</feature>
<proteinExistence type="predicted"/>
<feature type="signal peptide" evidence="2">
    <location>
        <begin position="1"/>
        <end position="22"/>
    </location>
</feature>
<feature type="region of interest" description="Disordered" evidence="1">
    <location>
        <begin position="345"/>
        <end position="410"/>
    </location>
</feature>
<feature type="compositionally biased region" description="Low complexity" evidence="1">
    <location>
        <begin position="362"/>
        <end position="398"/>
    </location>
</feature>
<organism evidence="3 4">
    <name type="scientific">Sphagnurus paluster</name>
    <dbReference type="NCBI Taxonomy" id="117069"/>
    <lineage>
        <taxon>Eukaryota</taxon>
        <taxon>Fungi</taxon>
        <taxon>Dikarya</taxon>
        <taxon>Basidiomycota</taxon>
        <taxon>Agaricomycotina</taxon>
        <taxon>Agaricomycetes</taxon>
        <taxon>Agaricomycetidae</taxon>
        <taxon>Agaricales</taxon>
        <taxon>Tricholomatineae</taxon>
        <taxon>Lyophyllaceae</taxon>
        <taxon>Sphagnurus</taxon>
    </lineage>
</organism>
<accession>A0A9P7K5E6</accession>
<evidence type="ECO:0000313" key="4">
    <source>
        <dbReference type="Proteomes" id="UP000717328"/>
    </source>
</evidence>
<name>A0A9P7K5E6_9AGAR</name>
<gene>
    <name evidence="3" type="ORF">H0H81_008690</name>
</gene>